<protein>
    <recommendedName>
        <fullName evidence="3">Signal peptidase I</fullName>
        <ecNumber evidence="3">3.4.21.89</ecNumber>
    </recommendedName>
</protein>
<dbReference type="Gene3D" id="2.10.109.10">
    <property type="entry name" value="Umud Fragment, subunit A"/>
    <property type="match status" value="1"/>
</dbReference>
<dbReference type="InterPro" id="IPR000223">
    <property type="entry name" value="Pept_S26A_signal_pept_1"/>
</dbReference>
<dbReference type="NCBIfam" id="TIGR02227">
    <property type="entry name" value="sigpep_I_bact"/>
    <property type="match status" value="1"/>
</dbReference>
<evidence type="ECO:0000256" key="3">
    <source>
        <dbReference type="RuleBase" id="RU362042"/>
    </source>
</evidence>
<evidence type="ECO:0000259" key="4">
    <source>
        <dbReference type="Pfam" id="PF10502"/>
    </source>
</evidence>
<dbReference type="PANTHER" id="PTHR43390:SF1">
    <property type="entry name" value="CHLOROPLAST PROCESSING PEPTIDASE"/>
    <property type="match status" value="1"/>
</dbReference>
<sequence>MGVFGAYQLGYIFEDTTIVGTGSMYPTWPKGDVGKTPKELAKQVVGNAGFTRYPNGLVIAGRRFFGHTIERGDIITFRNQITEELSEKVYGEPAGLLKRIIAVAGDTLELRDGLVYLNNNPIKEQYIAKPHTTFGEAFLKECQKVSVPGNSVFAMGDNRMGSADSREIGFVPVSDINYVLPYRAQLGKLDKNWRDTTNDLDSSSKPKINRNKLVEILNAKRKENGAGAIGYDNKLEKSAELRGKAILKFDDYSYEATKSGFPMEKSMADAGYWNTYWWEVIIPGYYDAEGLIEDYLDRDTSDAKKTCCSELEGFIK</sequence>
<dbReference type="Pfam" id="PF10502">
    <property type="entry name" value="Peptidase_S26"/>
    <property type="match status" value="1"/>
</dbReference>
<keyword evidence="3" id="KW-0378">Hydrolase</keyword>
<dbReference type="InterPro" id="IPR019533">
    <property type="entry name" value="Peptidase_S26"/>
</dbReference>
<organism evidence="5 6">
    <name type="scientific">Candidatus Woesebacteria bacterium GW2011_GWA2_40_7b</name>
    <dbReference type="NCBI Taxonomy" id="1618563"/>
    <lineage>
        <taxon>Bacteria</taxon>
        <taxon>Candidatus Woeseibacteriota</taxon>
    </lineage>
</organism>
<dbReference type="GO" id="GO:0004252">
    <property type="term" value="F:serine-type endopeptidase activity"/>
    <property type="evidence" value="ECO:0007669"/>
    <property type="project" value="InterPro"/>
</dbReference>
<dbReference type="GO" id="GO:0016020">
    <property type="term" value="C:membrane"/>
    <property type="evidence" value="ECO:0007669"/>
    <property type="project" value="UniProtKB-SubCell"/>
</dbReference>
<dbReference type="PANTHER" id="PTHR43390">
    <property type="entry name" value="SIGNAL PEPTIDASE I"/>
    <property type="match status" value="1"/>
</dbReference>
<dbReference type="Proteomes" id="UP000034562">
    <property type="component" value="Unassembled WGS sequence"/>
</dbReference>
<dbReference type="GO" id="GO:0006465">
    <property type="term" value="P:signal peptide processing"/>
    <property type="evidence" value="ECO:0007669"/>
    <property type="project" value="InterPro"/>
</dbReference>
<dbReference type="InterPro" id="IPR035940">
    <property type="entry name" value="CAP_sf"/>
</dbReference>
<keyword evidence="3" id="KW-0645">Protease</keyword>
<evidence type="ECO:0000313" key="5">
    <source>
        <dbReference type="EMBL" id="KKR71213.1"/>
    </source>
</evidence>
<dbReference type="EMBL" id="LBZK01000005">
    <property type="protein sequence ID" value="KKR71213.1"/>
    <property type="molecule type" value="Genomic_DNA"/>
</dbReference>
<reference evidence="5 6" key="1">
    <citation type="journal article" date="2015" name="Nature">
        <title>rRNA introns, odd ribosomes, and small enigmatic genomes across a large radiation of phyla.</title>
        <authorList>
            <person name="Brown C.T."/>
            <person name="Hug L.A."/>
            <person name="Thomas B.C."/>
            <person name="Sharon I."/>
            <person name="Castelle C.J."/>
            <person name="Singh A."/>
            <person name="Wilkins M.J."/>
            <person name="Williams K.H."/>
            <person name="Banfield J.F."/>
        </authorList>
    </citation>
    <scope>NUCLEOTIDE SEQUENCE [LARGE SCALE GENOMIC DNA]</scope>
</reference>
<evidence type="ECO:0000313" key="6">
    <source>
        <dbReference type="Proteomes" id="UP000034562"/>
    </source>
</evidence>
<dbReference type="EC" id="3.4.21.89" evidence="3"/>
<comment type="caution">
    <text evidence="5">The sequence shown here is derived from an EMBL/GenBank/DDBJ whole genome shotgun (WGS) entry which is preliminary data.</text>
</comment>
<dbReference type="AlphaFoldDB" id="A0A0G0T2E5"/>
<comment type="subcellular location">
    <subcellularLocation>
        <location evidence="3">Membrane</location>
        <topology evidence="3">Single-pass type II membrane protein</topology>
    </subcellularLocation>
</comment>
<dbReference type="CDD" id="cd06530">
    <property type="entry name" value="S26_SPase_I"/>
    <property type="match status" value="1"/>
</dbReference>
<accession>A0A0G0T2E5</accession>
<dbReference type="SUPFAM" id="SSF51306">
    <property type="entry name" value="LexA/Signal peptidase"/>
    <property type="match status" value="1"/>
</dbReference>
<dbReference type="PRINTS" id="PR00727">
    <property type="entry name" value="LEADERPTASE"/>
</dbReference>
<feature type="active site" evidence="2">
    <location>
        <position position="98"/>
    </location>
</feature>
<name>A0A0G0T2E5_9BACT</name>
<evidence type="ECO:0000256" key="2">
    <source>
        <dbReference type="PIRSR" id="PIRSR600223-1"/>
    </source>
</evidence>
<dbReference type="GO" id="GO:0009003">
    <property type="term" value="F:signal peptidase activity"/>
    <property type="evidence" value="ECO:0007669"/>
    <property type="project" value="UniProtKB-EC"/>
</dbReference>
<feature type="domain" description="Peptidase S26" evidence="4">
    <location>
        <begin position="17"/>
        <end position="176"/>
    </location>
</feature>
<gene>
    <name evidence="5" type="ORF">UU12_C0005G0006</name>
</gene>
<dbReference type="Gene3D" id="3.40.33.10">
    <property type="entry name" value="CAP"/>
    <property type="match status" value="1"/>
</dbReference>
<evidence type="ECO:0000256" key="1">
    <source>
        <dbReference type="ARBA" id="ARBA00009370"/>
    </source>
</evidence>
<dbReference type="STRING" id="1618563.UU12_C0005G0006"/>
<comment type="catalytic activity">
    <reaction evidence="3">
        <text>Cleavage of hydrophobic, N-terminal signal or leader sequences from secreted and periplasmic proteins.</text>
        <dbReference type="EC" id="3.4.21.89"/>
    </reaction>
</comment>
<dbReference type="InterPro" id="IPR036286">
    <property type="entry name" value="LexA/Signal_pep-like_sf"/>
</dbReference>
<feature type="active site" evidence="2">
    <location>
        <position position="23"/>
    </location>
</feature>
<proteinExistence type="inferred from homology"/>
<comment type="similarity">
    <text evidence="1 3">Belongs to the peptidase S26 family.</text>
</comment>